<gene>
    <name evidence="1" type="ORF">COV84_01835</name>
</gene>
<protein>
    <submittedName>
        <fullName evidence="1">Uncharacterized protein</fullName>
    </submittedName>
</protein>
<evidence type="ECO:0000313" key="2">
    <source>
        <dbReference type="Proteomes" id="UP000229317"/>
    </source>
</evidence>
<dbReference type="EMBL" id="PCVO01000028">
    <property type="protein sequence ID" value="PIQ75319.1"/>
    <property type="molecule type" value="Genomic_DNA"/>
</dbReference>
<reference evidence="1 2" key="1">
    <citation type="submission" date="2017-09" db="EMBL/GenBank/DDBJ databases">
        <title>Depth-based differentiation of microbial function through sediment-hosted aquifers and enrichment of novel symbionts in the deep terrestrial subsurface.</title>
        <authorList>
            <person name="Probst A.J."/>
            <person name="Ladd B."/>
            <person name="Jarett J.K."/>
            <person name="Geller-Mcgrath D.E."/>
            <person name="Sieber C.M."/>
            <person name="Emerson J.B."/>
            <person name="Anantharaman K."/>
            <person name="Thomas B.C."/>
            <person name="Malmstrom R."/>
            <person name="Stieglmeier M."/>
            <person name="Klingl A."/>
            <person name="Woyke T."/>
            <person name="Ryan C.M."/>
            <person name="Banfield J.F."/>
        </authorList>
    </citation>
    <scope>NUCLEOTIDE SEQUENCE [LARGE SCALE GENOMIC DNA]</scope>
    <source>
        <strain evidence="1">CG11_big_fil_rev_8_21_14_0_20_40_15</strain>
    </source>
</reference>
<sequence>MFFVPKISKNTFLEEGKMNIWLRYFVFWLGMEPIGDPKEADIVIVQAFGRNSFIDDKLFEVRRIFDEAGSDLTAIKKLQKMKFADKKTFFDPGISNRILAHQCGTLVERYNIPAIVQWEIAAAFDPHWYWAYVNKIFCIWPSNKPGEYFSTHDLNKQAIEIMKQKGFRRPIVLAHNMHMTRAFWLQRSS</sequence>
<name>A0A2H0KT40_9BACT</name>
<proteinExistence type="predicted"/>
<evidence type="ECO:0000313" key="1">
    <source>
        <dbReference type="EMBL" id="PIQ75319.1"/>
    </source>
</evidence>
<comment type="caution">
    <text evidence="1">The sequence shown here is derived from an EMBL/GenBank/DDBJ whole genome shotgun (WGS) entry which is preliminary data.</text>
</comment>
<dbReference type="AlphaFoldDB" id="A0A2H0KT40"/>
<organism evidence="1 2">
    <name type="scientific">Candidatus Portnoybacteria bacterium CG11_big_fil_rev_8_21_14_0_20_40_15</name>
    <dbReference type="NCBI Taxonomy" id="1974817"/>
    <lineage>
        <taxon>Bacteria</taxon>
        <taxon>Candidatus Portnoyibacteriota</taxon>
    </lineage>
</organism>
<accession>A0A2H0KT40</accession>
<dbReference type="Proteomes" id="UP000229317">
    <property type="component" value="Unassembled WGS sequence"/>
</dbReference>